<dbReference type="Pfam" id="PF05236">
    <property type="entry name" value="TAF4"/>
    <property type="match status" value="1"/>
</dbReference>
<dbReference type="EMBL" id="CP031040">
    <property type="protein sequence ID" value="QDZ22177.1"/>
    <property type="molecule type" value="Genomic_DNA"/>
</dbReference>
<comment type="similarity">
    <text evidence="2">Belongs to the TAF4 family.</text>
</comment>
<proteinExistence type="inferred from homology"/>
<evidence type="ECO:0000313" key="9">
    <source>
        <dbReference type="Proteomes" id="UP000316726"/>
    </source>
</evidence>
<dbReference type="Proteomes" id="UP000316726">
    <property type="component" value="Chromosome 7"/>
</dbReference>
<keyword evidence="9" id="KW-1185">Reference proteome</keyword>
<feature type="region of interest" description="Disordered" evidence="6">
    <location>
        <begin position="380"/>
        <end position="470"/>
    </location>
</feature>
<dbReference type="InterPro" id="IPR007900">
    <property type="entry name" value="TAF4_C"/>
</dbReference>
<accession>A0A5B8MP40</accession>
<evidence type="ECO:0000256" key="3">
    <source>
        <dbReference type="ARBA" id="ARBA00023015"/>
    </source>
</evidence>
<evidence type="ECO:0000259" key="7">
    <source>
        <dbReference type="Pfam" id="PF05236"/>
    </source>
</evidence>
<comment type="subcellular location">
    <subcellularLocation>
        <location evidence="1">Nucleus</location>
    </subcellularLocation>
</comment>
<feature type="compositionally biased region" description="Low complexity" evidence="6">
    <location>
        <begin position="391"/>
        <end position="410"/>
    </location>
</feature>
<feature type="compositionally biased region" description="Low complexity" evidence="6">
    <location>
        <begin position="65"/>
        <end position="85"/>
    </location>
</feature>
<evidence type="ECO:0000256" key="1">
    <source>
        <dbReference type="ARBA" id="ARBA00004123"/>
    </source>
</evidence>
<evidence type="ECO:0000313" key="8">
    <source>
        <dbReference type="EMBL" id="QDZ22177.1"/>
    </source>
</evidence>
<dbReference type="GO" id="GO:0005669">
    <property type="term" value="C:transcription factor TFIID complex"/>
    <property type="evidence" value="ECO:0007669"/>
    <property type="project" value="InterPro"/>
</dbReference>
<gene>
    <name evidence="8" type="ORF">A3770_07p46950</name>
</gene>
<keyword evidence="5" id="KW-0539">Nucleus</keyword>
<sequence length="728" mass="81257">MAGHPDPFDEAAKMVMESDGHAHLYGDPTPMGAPPMGRYPNYPPSYVQQQPQRGGPQGAAAQMQQQYAAARQHGYHPQQMMMPPQSMGHAPPPQQDTAHYRLTRQRSMQEPDPFLVASTSQGMPMQQYRPAMAPDQPGVGGQPQRGTPQQVMNEALATILKSKPLPTPENIERILLAYPFYGGVGGPSFQMLTEFYNAAPKYDIALCSLKLMGAHIQNDKSDVQRLERVQRVAREYVNGLEKLKTNGKEKQIKTLQEHTLKIMKEHVLGPDKFEKIQVAYTGYFLKLVLYEMHQSQRQRGSQTHMKCIALYVNFGFAIQKSTPAAHFKLQTQALKALLRLVGHQTLEYLWRRVIYIFIYHKDREKKARQRMQQQNYMAAQGSMYPPGGNPQGFYGQQQQQLPPGQQQSPQSEDGLSPSQKKGQAKGKKRRAGSDGDPAEQASSAAKKPKKVVRGKQTAAAKRKAAAERTAQLAAENNNGHALAAAQVFDHKPVRRGIKTYMDQYVESNDGIFTHAMKKRMVNESLKLFGLDIDAGALETLAEGVEIHLRSIMAKAKDVMSSRTIPFVKSGMVNLTNDPRKEVAAIYRREFAATKAKQNAEKAALLKEGEKKKSKKDMDDTTKEKLDKLIEEEDKKKLAKDANAATMAVLGGADAKWNKWGSGAKKSTPTKSAAGKSGTLLDKSSLLKRFAQSSGSVENRSITVDDILLVLRRDWRYKDSKWLMQLDQQ</sequence>
<reference evidence="8 9" key="1">
    <citation type="submission" date="2018-07" db="EMBL/GenBank/DDBJ databases">
        <title>The complete nuclear genome of the prasinophyte Chloropicon primus (CCMP1205).</title>
        <authorList>
            <person name="Pombert J.-F."/>
            <person name="Otis C."/>
            <person name="Turmel M."/>
            <person name="Lemieux C."/>
        </authorList>
    </citation>
    <scope>NUCLEOTIDE SEQUENCE [LARGE SCALE GENOMIC DNA]</scope>
    <source>
        <strain evidence="8 9">CCMP1205</strain>
    </source>
</reference>
<evidence type="ECO:0000256" key="4">
    <source>
        <dbReference type="ARBA" id="ARBA00023163"/>
    </source>
</evidence>
<keyword evidence="3" id="KW-0805">Transcription regulation</keyword>
<protein>
    <recommendedName>
        <fullName evidence="7">Transcription initiation factor TFIID component TAF4 C-terminal domain-containing protein</fullName>
    </recommendedName>
</protein>
<organism evidence="8 9">
    <name type="scientific">Chloropicon primus</name>
    <dbReference type="NCBI Taxonomy" id="1764295"/>
    <lineage>
        <taxon>Eukaryota</taxon>
        <taxon>Viridiplantae</taxon>
        <taxon>Chlorophyta</taxon>
        <taxon>Chloropicophyceae</taxon>
        <taxon>Chloropicales</taxon>
        <taxon>Chloropicaceae</taxon>
        <taxon>Chloropicon</taxon>
    </lineage>
</organism>
<evidence type="ECO:0000256" key="5">
    <source>
        <dbReference type="ARBA" id="ARBA00023242"/>
    </source>
</evidence>
<evidence type="ECO:0000256" key="2">
    <source>
        <dbReference type="ARBA" id="ARBA00006178"/>
    </source>
</evidence>
<name>A0A5B8MP40_9CHLO</name>
<feature type="domain" description="Transcription initiation factor TFIID component TAF4 C-terminal" evidence="7">
    <location>
        <begin position="514"/>
        <end position="722"/>
    </location>
</feature>
<dbReference type="AlphaFoldDB" id="A0A5B8MP40"/>
<evidence type="ECO:0000256" key="6">
    <source>
        <dbReference type="SAM" id="MobiDB-lite"/>
    </source>
</evidence>
<dbReference type="STRING" id="1764295.A0A5B8MP40"/>
<keyword evidence="4" id="KW-0804">Transcription</keyword>
<feature type="region of interest" description="Disordered" evidence="6">
    <location>
        <begin position="65"/>
        <end position="96"/>
    </location>
</feature>
<feature type="region of interest" description="Disordered" evidence="6">
    <location>
        <begin position="603"/>
        <end position="622"/>
    </location>
</feature>
<dbReference type="GO" id="GO:0006352">
    <property type="term" value="P:DNA-templated transcription initiation"/>
    <property type="evidence" value="ECO:0007669"/>
    <property type="project" value="InterPro"/>
</dbReference>